<evidence type="ECO:0000313" key="1">
    <source>
        <dbReference type="EMBL" id="MBA0313023.1"/>
    </source>
</evidence>
<sequence>MRETMTTSCLRIAPLLLIGAVAGLSGCNRSAGLPVADPGLEKVNAYIECYNGVEQPFHEGFQAYTSWMKDPEAGPTGKEAQPRSPGKVLSHRVEYCGQPLTDALAKTPALPMDGPARDYQQAFQALNTLVERADGYFTREDYRRDGGEGMRSQHAPLMQAYADFFRASEAMDVALEKNENDRRVAQLKQIEESEGRSLAYYHLRLLGDGKQLAMAFQSDAPDVAALRAQLADFQALVTEIQNGGVGKDDPMWGHVQRSADKLVRTAGRGVERLEQHKPITAEALAAERKASGSWLTTDPEGAQSTILAAYNDLVTTSNRMR</sequence>
<evidence type="ECO:0000313" key="2">
    <source>
        <dbReference type="Proteomes" id="UP000822271"/>
    </source>
</evidence>
<dbReference type="AlphaFoldDB" id="A0A2J0T1V2"/>
<dbReference type="RefSeq" id="WP_049427307.1">
    <property type="nucleotide sequence ID" value="NZ_CP154630.1"/>
</dbReference>
<name>A0A2J0T1V2_STEMA</name>
<dbReference type="InterPro" id="IPR024291">
    <property type="entry name" value="DUF3829"/>
</dbReference>
<dbReference type="Proteomes" id="UP000822271">
    <property type="component" value="Unassembled WGS sequence"/>
</dbReference>
<protein>
    <submittedName>
        <fullName evidence="1">DUF3829 domain-containing protein</fullName>
    </submittedName>
</protein>
<proteinExistence type="predicted"/>
<reference evidence="1" key="1">
    <citation type="submission" date="2018-09" db="EMBL/GenBank/DDBJ databases">
        <authorList>
            <person name="Groschel M."/>
            <person name="Kohl T."/>
            <person name="Conchillo-Sole O."/>
            <person name="Mamat U."/>
            <person name="Yero D."/>
            <person name="Niemann S."/>
            <person name="Daura X."/>
            <person name="Gibert I."/>
        </authorList>
    </citation>
    <scope>NUCLEOTIDE SEQUENCE</scope>
    <source>
        <strain evidence="1">OG156</strain>
    </source>
</reference>
<organism evidence="1 2">
    <name type="scientific">Stenotrophomonas maltophilia</name>
    <name type="common">Pseudomonas maltophilia</name>
    <name type="synonym">Xanthomonas maltophilia</name>
    <dbReference type="NCBI Taxonomy" id="40324"/>
    <lineage>
        <taxon>Bacteria</taxon>
        <taxon>Pseudomonadati</taxon>
        <taxon>Pseudomonadota</taxon>
        <taxon>Gammaproteobacteria</taxon>
        <taxon>Lysobacterales</taxon>
        <taxon>Lysobacteraceae</taxon>
        <taxon>Stenotrophomonas</taxon>
        <taxon>Stenotrophomonas maltophilia group</taxon>
    </lineage>
</organism>
<reference evidence="1" key="2">
    <citation type="journal article" date="2020" name="Front. Microbiol.">
        <title>Genetic Variants of the DSF Quorum Sensing System in Stenotrophomonas maltophilia Influence Virulence and Resistance Phenotypes Among Genotypically Diverse Clinical Isolates.</title>
        <authorList>
            <person name="Yero D."/>
            <person name="Huedo P."/>
            <person name="Conchillo-Sole O."/>
            <person name="Martinez-Servat S."/>
            <person name="Mamat U."/>
            <person name="Coves X."/>
            <person name="Llanas F."/>
            <person name="Roca I."/>
            <person name="Vila J."/>
            <person name="Schaible U.E."/>
            <person name="Daura X."/>
            <person name="Gibert I."/>
        </authorList>
    </citation>
    <scope>NUCLEOTIDE SEQUENCE</scope>
    <source>
        <strain evidence="1">OG156</strain>
    </source>
</reference>
<dbReference type="PROSITE" id="PS51257">
    <property type="entry name" value="PROKAR_LIPOPROTEIN"/>
    <property type="match status" value="1"/>
</dbReference>
<dbReference type="EMBL" id="RAUE01000031">
    <property type="protein sequence ID" value="MBA0313023.1"/>
    <property type="molecule type" value="Genomic_DNA"/>
</dbReference>
<comment type="caution">
    <text evidence="1">The sequence shown here is derived from an EMBL/GenBank/DDBJ whole genome shotgun (WGS) entry which is preliminary data.</text>
</comment>
<gene>
    <name evidence="1" type="ORF">D7Y33_18740</name>
</gene>
<accession>A0A2J0T1V2</accession>
<dbReference type="Pfam" id="PF12889">
    <property type="entry name" value="DUF3829"/>
    <property type="match status" value="1"/>
</dbReference>
<dbReference type="OrthoDB" id="8004422at2"/>